<proteinExistence type="predicted"/>
<dbReference type="Proteomes" id="UP000664477">
    <property type="component" value="Unassembled WGS sequence"/>
</dbReference>
<dbReference type="AlphaFoldDB" id="A0A939NBR2"/>
<protein>
    <submittedName>
        <fullName evidence="1">Hok/Gef family protein</fullName>
    </submittedName>
</protein>
<organism evidence="1 2">
    <name type="scientific">Providencia rettgeri</name>
    <dbReference type="NCBI Taxonomy" id="587"/>
    <lineage>
        <taxon>Bacteria</taxon>
        <taxon>Pseudomonadati</taxon>
        <taxon>Pseudomonadota</taxon>
        <taxon>Gammaproteobacteria</taxon>
        <taxon>Enterobacterales</taxon>
        <taxon>Morganellaceae</taxon>
        <taxon>Providencia</taxon>
    </lineage>
</organism>
<evidence type="ECO:0000313" key="1">
    <source>
        <dbReference type="EMBL" id="MBO1916126.1"/>
    </source>
</evidence>
<reference evidence="1" key="1">
    <citation type="submission" date="2021-03" db="EMBL/GenBank/DDBJ databases">
        <title>Molecular epidemiology and mechanisms of colistin and carbapenem resistance in Enterobacteriaceae from clinical isolates, the environment and porcine samples in Pretoria, South Africa.</title>
        <authorList>
            <person name="Bogoshi D."/>
            <person name="Mbelle N.M."/>
            <person name="Naidoo V."/>
            <person name="Osei Sekyere J."/>
        </authorList>
    </citation>
    <scope>NUCLEOTIDE SEQUENCE</scope>
    <source>
        <strain evidence="1">C052</strain>
    </source>
</reference>
<gene>
    <name evidence="1" type="ORF">J4727_08545</name>
</gene>
<evidence type="ECO:0000313" key="2">
    <source>
        <dbReference type="Proteomes" id="UP000664477"/>
    </source>
</evidence>
<accession>A0A939NBR2</accession>
<comment type="caution">
    <text evidence="1">The sequence shown here is derived from an EMBL/GenBank/DDBJ whole genome shotgun (WGS) entry which is preliminary data.</text>
</comment>
<dbReference type="EMBL" id="JAGETQ010000034">
    <property type="protein sequence ID" value="MBO1916126.1"/>
    <property type="molecule type" value="Genomic_DNA"/>
</dbReference>
<name>A0A939NBR2_PRORE</name>
<sequence length="40" mass="4568">MGLVTVCLTVLCFSLLMQERLCSFSISSGNSWFSYVILRY</sequence>